<gene>
    <name evidence="1" type="ORF">ENKO_16560</name>
</gene>
<sequence>MGFWEKAGSFAKAAGKYALEEGKAANERMHTYKDEMPSKSDRELARIVVNERSSSPLKAGAAGQELKSRGYTTAQEIKALL</sequence>
<evidence type="ECO:0000313" key="1">
    <source>
        <dbReference type="EMBL" id="BCU55062.1"/>
    </source>
</evidence>
<dbReference type="AlphaFoldDB" id="A0AA86M8J0"/>
<proteinExistence type="predicted"/>
<accession>A0AA86M8J0</accession>
<organism evidence="1 2">
    <name type="scientific">Enterobacter kobei</name>
    <dbReference type="NCBI Taxonomy" id="208224"/>
    <lineage>
        <taxon>Bacteria</taxon>
        <taxon>Pseudomonadati</taxon>
        <taxon>Pseudomonadota</taxon>
        <taxon>Gammaproteobacteria</taxon>
        <taxon>Enterobacterales</taxon>
        <taxon>Enterobacteriaceae</taxon>
        <taxon>Enterobacter</taxon>
        <taxon>Enterobacter cloacae complex</taxon>
    </lineage>
</organism>
<evidence type="ECO:0000313" key="2">
    <source>
        <dbReference type="Proteomes" id="UP000682928"/>
    </source>
</evidence>
<name>A0AA86M8J0_9ENTR</name>
<dbReference type="Proteomes" id="UP000682928">
    <property type="component" value="Chromosome"/>
</dbReference>
<dbReference type="EMBL" id="AP024590">
    <property type="protein sequence ID" value="BCU55062.1"/>
    <property type="molecule type" value="Genomic_DNA"/>
</dbReference>
<dbReference type="RefSeq" id="WP_088218998.1">
    <property type="nucleotide sequence ID" value="NZ_AP024590.1"/>
</dbReference>
<reference evidence="1" key="1">
    <citation type="submission" date="2021-04" db="EMBL/GenBank/DDBJ databases">
        <title>Difference and commonality of drug resistance evolution in various bacteria. and drug sensitivity profiles.</title>
        <authorList>
            <person name="Maeda T."/>
            <person name="Shibai A."/>
            <person name="Kawada K."/>
            <person name="Kotani H."/>
            <person name="Tarusawa Y."/>
            <person name="Tanabe K."/>
            <person name="Furusawa C."/>
        </authorList>
    </citation>
    <scope>NUCLEOTIDE SEQUENCE</scope>
    <source>
        <strain evidence="1">JCM 8580</strain>
    </source>
</reference>
<protein>
    <submittedName>
        <fullName evidence="1">Uncharacterized protein</fullName>
    </submittedName>
</protein>